<evidence type="ECO:0000256" key="1">
    <source>
        <dbReference type="SAM" id="MobiDB-lite"/>
    </source>
</evidence>
<dbReference type="Proteomes" id="UP001190700">
    <property type="component" value="Unassembled WGS sequence"/>
</dbReference>
<accession>A0AAE0CFP0</accession>
<evidence type="ECO:0000313" key="2">
    <source>
        <dbReference type="EMBL" id="KAK3253065.1"/>
    </source>
</evidence>
<feature type="region of interest" description="Disordered" evidence="1">
    <location>
        <begin position="1"/>
        <end position="42"/>
    </location>
</feature>
<reference evidence="2 3" key="1">
    <citation type="journal article" date="2015" name="Genome Biol. Evol.">
        <title>Comparative Genomics of a Bacterivorous Green Alga Reveals Evolutionary Causalities and Consequences of Phago-Mixotrophic Mode of Nutrition.</title>
        <authorList>
            <person name="Burns J.A."/>
            <person name="Paasch A."/>
            <person name="Narechania A."/>
            <person name="Kim E."/>
        </authorList>
    </citation>
    <scope>NUCLEOTIDE SEQUENCE [LARGE SCALE GENOMIC DNA]</scope>
    <source>
        <strain evidence="2 3">PLY_AMNH</strain>
    </source>
</reference>
<comment type="caution">
    <text evidence="2">The sequence shown here is derived from an EMBL/GenBank/DDBJ whole genome shotgun (WGS) entry which is preliminary data.</text>
</comment>
<name>A0AAE0CFP0_9CHLO</name>
<evidence type="ECO:0000313" key="3">
    <source>
        <dbReference type="Proteomes" id="UP001190700"/>
    </source>
</evidence>
<dbReference type="AlphaFoldDB" id="A0AAE0CFP0"/>
<gene>
    <name evidence="2" type="ORF">CYMTET_37666</name>
</gene>
<sequence length="195" mass="22169">MRPEMKTPLKPRQKRFVHFRKKNPQRMDKHSSTGLSGSAKKHGAGGKWTWGDWTDDIEECLDDMELIKSVGMQSRGLQAQEPSEAQDFALLLKKVTRSPKRQTALVEMSYYEELAVKMKLREVVHQESCGIVLTEAMIRSMMSEDQSSSEYIKNKRVSSLPNKQAGRINARCSPVIKSRSGFPRVQQPNCAAMCH</sequence>
<keyword evidence="3" id="KW-1185">Reference proteome</keyword>
<feature type="compositionally biased region" description="Basic residues" evidence="1">
    <location>
        <begin position="9"/>
        <end position="24"/>
    </location>
</feature>
<proteinExistence type="predicted"/>
<dbReference type="EMBL" id="LGRX02025018">
    <property type="protein sequence ID" value="KAK3253065.1"/>
    <property type="molecule type" value="Genomic_DNA"/>
</dbReference>
<protein>
    <submittedName>
        <fullName evidence="2">Uncharacterized protein</fullName>
    </submittedName>
</protein>
<organism evidence="2 3">
    <name type="scientific">Cymbomonas tetramitiformis</name>
    <dbReference type="NCBI Taxonomy" id="36881"/>
    <lineage>
        <taxon>Eukaryota</taxon>
        <taxon>Viridiplantae</taxon>
        <taxon>Chlorophyta</taxon>
        <taxon>Pyramimonadophyceae</taxon>
        <taxon>Pyramimonadales</taxon>
        <taxon>Pyramimonadaceae</taxon>
        <taxon>Cymbomonas</taxon>
    </lineage>
</organism>